<organism evidence="1 2">
    <name type="scientific">Diploscapter pachys</name>
    <dbReference type="NCBI Taxonomy" id="2018661"/>
    <lineage>
        <taxon>Eukaryota</taxon>
        <taxon>Metazoa</taxon>
        <taxon>Ecdysozoa</taxon>
        <taxon>Nematoda</taxon>
        <taxon>Chromadorea</taxon>
        <taxon>Rhabditida</taxon>
        <taxon>Rhabditina</taxon>
        <taxon>Rhabditomorpha</taxon>
        <taxon>Rhabditoidea</taxon>
        <taxon>Rhabditidae</taxon>
        <taxon>Diploscapter</taxon>
    </lineage>
</organism>
<protein>
    <submittedName>
        <fullName evidence="1">Uncharacterized protein</fullName>
    </submittedName>
</protein>
<sequence length="152" mass="16791">MRICVYKIVDASCRKMSNSSKQPSPEKMRDVCKQIGMVTGALVGGSLSASSTIASMAVTKDPLTPLRSRIYRTKAGAVVGAKTGRKLGGMVADFIYRKNMENNVNSPSLTQQIKSLFSQKQPFVAQKFALQTVISQQIKDRIKQFDMDHEKD</sequence>
<dbReference type="AlphaFoldDB" id="A0A2A2LQY7"/>
<comment type="caution">
    <text evidence="1">The sequence shown here is derived from an EMBL/GenBank/DDBJ whole genome shotgun (WGS) entry which is preliminary data.</text>
</comment>
<evidence type="ECO:0000313" key="2">
    <source>
        <dbReference type="Proteomes" id="UP000218231"/>
    </source>
</evidence>
<reference evidence="1 2" key="1">
    <citation type="journal article" date="2017" name="Curr. Biol.">
        <title>Genome architecture and evolution of a unichromosomal asexual nematode.</title>
        <authorList>
            <person name="Fradin H."/>
            <person name="Zegar C."/>
            <person name="Gutwein M."/>
            <person name="Lucas J."/>
            <person name="Kovtun M."/>
            <person name="Corcoran D."/>
            <person name="Baugh L.R."/>
            <person name="Kiontke K."/>
            <person name="Gunsalus K."/>
            <person name="Fitch D.H."/>
            <person name="Piano F."/>
        </authorList>
    </citation>
    <scope>NUCLEOTIDE SEQUENCE [LARGE SCALE GENOMIC DNA]</scope>
    <source>
        <strain evidence="1">PF1309</strain>
    </source>
</reference>
<proteinExistence type="predicted"/>
<evidence type="ECO:0000313" key="1">
    <source>
        <dbReference type="EMBL" id="PAV88644.1"/>
    </source>
</evidence>
<gene>
    <name evidence="1" type="ORF">WR25_26216</name>
</gene>
<dbReference type="EMBL" id="LIAE01006503">
    <property type="protein sequence ID" value="PAV88644.1"/>
    <property type="molecule type" value="Genomic_DNA"/>
</dbReference>
<keyword evidence="2" id="KW-1185">Reference proteome</keyword>
<name>A0A2A2LQY7_9BILA</name>
<accession>A0A2A2LQY7</accession>
<dbReference type="Proteomes" id="UP000218231">
    <property type="component" value="Unassembled WGS sequence"/>
</dbReference>